<evidence type="ECO:0000256" key="1">
    <source>
        <dbReference type="SAM" id="SignalP"/>
    </source>
</evidence>
<dbReference type="AlphaFoldDB" id="A0A9Q1BLS6"/>
<dbReference type="Gene3D" id="2.60.40.10">
    <property type="entry name" value="Immunoglobulins"/>
    <property type="match status" value="1"/>
</dbReference>
<comment type="caution">
    <text evidence="3">The sequence shown here is derived from an EMBL/GenBank/DDBJ whole genome shotgun (WGS) entry which is preliminary data.</text>
</comment>
<dbReference type="PROSITE" id="PS50835">
    <property type="entry name" value="IG_LIKE"/>
    <property type="match status" value="1"/>
</dbReference>
<feature type="domain" description="Ig-like" evidence="2">
    <location>
        <begin position="23"/>
        <end position="106"/>
    </location>
</feature>
<keyword evidence="4" id="KW-1185">Reference proteome</keyword>
<proteinExistence type="predicted"/>
<protein>
    <recommendedName>
        <fullName evidence="2">Ig-like domain-containing protein</fullName>
    </recommendedName>
</protein>
<feature type="signal peptide" evidence="1">
    <location>
        <begin position="1"/>
        <end position="20"/>
    </location>
</feature>
<dbReference type="InterPro" id="IPR007110">
    <property type="entry name" value="Ig-like_dom"/>
</dbReference>
<dbReference type="InterPro" id="IPR036179">
    <property type="entry name" value="Ig-like_dom_sf"/>
</dbReference>
<reference evidence="3" key="1">
    <citation type="submission" date="2021-10" db="EMBL/GenBank/DDBJ databases">
        <title>Tropical sea cucumber genome reveals ecological adaptation and Cuvierian tubules defense mechanism.</title>
        <authorList>
            <person name="Chen T."/>
        </authorList>
    </citation>
    <scope>NUCLEOTIDE SEQUENCE</scope>
    <source>
        <strain evidence="3">Nanhai2018</strain>
        <tissue evidence="3">Muscle</tissue>
    </source>
</reference>
<accession>A0A9Q1BLS6</accession>
<sequence>MDIRILLTLALMWSITIVHCENPCASSSVQLLNIRGLYQQNVDLVCNATRNCSRVYWTRNGEEVETEDTSQKCTGCDYKVSNNEFNSTYILGIYNLSENAKGVYLCYCHSRIPNSKLYTSTTEGCYNLTLYTLNCGMKTSINGEETVTYNGSHLSHTTETLEANINDVLSVTCLDDQQKRTNCSELEKYKHGVPGNERVDGLISNLNSNLVNKLDSRSDLNENVSDIESDSFSSEEEDDPQTIIGLKERKERLTSLHIYEDAYIGGTS</sequence>
<dbReference type="SUPFAM" id="SSF48726">
    <property type="entry name" value="Immunoglobulin"/>
    <property type="match status" value="1"/>
</dbReference>
<evidence type="ECO:0000313" key="4">
    <source>
        <dbReference type="Proteomes" id="UP001152320"/>
    </source>
</evidence>
<feature type="chain" id="PRO_5040309611" description="Ig-like domain-containing protein" evidence="1">
    <location>
        <begin position="21"/>
        <end position="268"/>
    </location>
</feature>
<evidence type="ECO:0000259" key="2">
    <source>
        <dbReference type="PROSITE" id="PS50835"/>
    </source>
</evidence>
<name>A0A9Q1BLS6_HOLLE</name>
<organism evidence="3 4">
    <name type="scientific">Holothuria leucospilota</name>
    <name type="common">Black long sea cucumber</name>
    <name type="synonym">Mertensiothuria leucospilota</name>
    <dbReference type="NCBI Taxonomy" id="206669"/>
    <lineage>
        <taxon>Eukaryota</taxon>
        <taxon>Metazoa</taxon>
        <taxon>Echinodermata</taxon>
        <taxon>Eleutherozoa</taxon>
        <taxon>Echinozoa</taxon>
        <taxon>Holothuroidea</taxon>
        <taxon>Aspidochirotacea</taxon>
        <taxon>Aspidochirotida</taxon>
        <taxon>Holothuriidae</taxon>
        <taxon>Holothuria</taxon>
    </lineage>
</organism>
<dbReference type="InterPro" id="IPR013783">
    <property type="entry name" value="Ig-like_fold"/>
</dbReference>
<keyword evidence="1" id="KW-0732">Signal</keyword>
<dbReference type="Proteomes" id="UP001152320">
    <property type="component" value="Chromosome 14"/>
</dbReference>
<evidence type="ECO:0000313" key="3">
    <source>
        <dbReference type="EMBL" id="KAJ8029017.1"/>
    </source>
</evidence>
<gene>
    <name evidence="3" type="ORF">HOLleu_28300</name>
</gene>
<dbReference type="EMBL" id="JAIZAY010000014">
    <property type="protein sequence ID" value="KAJ8029017.1"/>
    <property type="molecule type" value="Genomic_DNA"/>
</dbReference>